<gene>
    <name evidence="2" type="ORF">H9751_03620</name>
</gene>
<name>A0A9D2QFM0_9CORY</name>
<feature type="compositionally biased region" description="Basic and acidic residues" evidence="1">
    <location>
        <begin position="406"/>
        <end position="429"/>
    </location>
</feature>
<reference evidence="2" key="2">
    <citation type="submission" date="2021-04" db="EMBL/GenBank/DDBJ databases">
        <authorList>
            <person name="Gilroy R."/>
        </authorList>
    </citation>
    <scope>NUCLEOTIDE SEQUENCE</scope>
    <source>
        <strain evidence="2">ChiHjej13B12-4958</strain>
    </source>
</reference>
<feature type="region of interest" description="Disordered" evidence="1">
    <location>
        <begin position="406"/>
        <end position="446"/>
    </location>
</feature>
<feature type="compositionally biased region" description="Low complexity" evidence="1">
    <location>
        <begin position="432"/>
        <end position="446"/>
    </location>
</feature>
<dbReference type="AlphaFoldDB" id="A0A9D2QFM0"/>
<comment type="caution">
    <text evidence="2">The sequence shown here is derived from an EMBL/GenBank/DDBJ whole genome shotgun (WGS) entry which is preliminary data.</text>
</comment>
<sequence length="446" mass="47821">MTDNAGASGELQLIKDDEGLAVIGEASLVEAFCGSLELTDKTPVRNLGSRLGNMSSMAGAGSRYMENSGRWLKLTEESAAALKTASMTQSKTTGNYFAILRSSDGKIAENLQFVKSSTGIAALASPAALAAAAAMLNQMASQQTIDEIKDYLAEIDRKVDDVLRNQTIDVVSKMYGVGDIIDDAFIVRDSVGHVSGTTWSKVQNSASILSGTRRYALQQLSDITTRIESEKDLGDLAKLLATAHGEIKDWLVVLARCLQLCEEFDSLELDRVAQTEPENVEIHRQGLQTARDKRWRQVAEVTTGLLDRIDAAAQRANSKVLLQPLPAGRVVRSGNHLTTSVIDFQESLGLTEERNQVTARRWLSAAGDAKDSVVDGAGNAKDAVVGGAVSAGSRLARGFRAFKDAVKEDPSVAKKGKKELEGEDRRPELDPPSDADTAADASQPTN</sequence>
<evidence type="ECO:0000313" key="2">
    <source>
        <dbReference type="EMBL" id="HJC84632.1"/>
    </source>
</evidence>
<evidence type="ECO:0000313" key="3">
    <source>
        <dbReference type="Proteomes" id="UP000823858"/>
    </source>
</evidence>
<evidence type="ECO:0000256" key="1">
    <source>
        <dbReference type="SAM" id="MobiDB-lite"/>
    </source>
</evidence>
<dbReference type="Proteomes" id="UP000823858">
    <property type="component" value="Unassembled WGS sequence"/>
</dbReference>
<reference evidence="2" key="1">
    <citation type="journal article" date="2021" name="PeerJ">
        <title>Extensive microbial diversity within the chicken gut microbiome revealed by metagenomics and culture.</title>
        <authorList>
            <person name="Gilroy R."/>
            <person name="Ravi A."/>
            <person name="Getino M."/>
            <person name="Pursley I."/>
            <person name="Horton D.L."/>
            <person name="Alikhan N.F."/>
            <person name="Baker D."/>
            <person name="Gharbi K."/>
            <person name="Hall N."/>
            <person name="Watson M."/>
            <person name="Adriaenssens E.M."/>
            <person name="Foster-Nyarko E."/>
            <person name="Jarju S."/>
            <person name="Secka A."/>
            <person name="Antonio M."/>
            <person name="Oren A."/>
            <person name="Chaudhuri R.R."/>
            <person name="La Ragione R."/>
            <person name="Hildebrand F."/>
            <person name="Pallen M.J."/>
        </authorList>
    </citation>
    <scope>NUCLEOTIDE SEQUENCE</scope>
    <source>
        <strain evidence="2">ChiHjej13B12-4958</strain>
    </source>
</reference>
<proteinExistence type="predicted"/>
<accession>A0A9D2QFM0</accession>
<dbReference type="EMBL" id="DWVP01000005">
    <property type="protein sequence ID" value="HJC84632.1"/>
    <property type="molecule type" value="Genomic_DNA"/>
</dbReference>
<protein>
    <submittedName>
        <fullName evidence="2">Uncharacterized protein</fullName>
    </submittedName>
</protein>
<organism evidence="2 3">
    <name type="scientific">Candidatus Corynebacterium faecigallinarum</name>
    <dbReference type="NCBI Taxonomy" id="2838528"/>
    <lineage>
        <taxon>Bacteria</taxon>
        <taxon>Bacillati</taxon>
        <taxon>Actinomycetota</taxon>
        <taxon>Actinomycetes</taxon>
        <taxon>Mycobacteriales</taxon>
        <taxon>Corynebacteriaceae</taxon>
        <taxon>Corynebacterium</taxon>
    </lineage>
</organism>